<accession>A0A6J6X4W3</accession>
<reference evidence="1" key="1">
    <citation type="submission" date="2020-05" db="EMBL/GenBank/DDBJ databases">
        <authorList>
            <person name="Chiriac C."/>
            <person name="Salcher M."/>
            <person name="Ghai R."/>
            <person name="Kavagutti S V."/>
        </authorList>
    </citation>
    <scope>NUCLEOTIDE SEQUENCE</scope>
</reference>
<evidence type="ECO:0000313" key="1">
    <source>
        <dbReference type="EMBL" id="CAB4790773.1"/>
    </source>
</evidence>
<proteinExistence type="predicted"/>
<gene>
    <name evidence="1" type="ORF">UFOPK3001_00229</name>
</gene>
<sequence length="34" mass="3973">MDPVPDVRRMLTEYFVMAAEHLRNDQSMRFTGSA</sequence>
<name>A0A6J6X4W3_9ZZZZ</name>
<protein>
    <submittedName>
        <fullName evidence="1">Unannotated protein</fullName>
    </submittedName>
</protein>
<organism evidence="1">
    <name type="scientific">freshwater metagenome</name>
    <dbReference type="NCBI Taxonomy" id="449393"/>
    <lineage>
        <taxon>unclassified sequences</taxon>
        <taxon>metagenomes</taxon>
        <taxon>ecological metagenomes</taxon>
    </lineage>
</organism>
<dbReference type="EMBL" id="CAFAAJ010000009">
    <property type="protein sequence ID" value="CAB4790773.1"/>
    <property type="molecule type" value="Genomic_DNA"/>
</dbReference>
<dbReference type="AlphaFoldDB" id="A0A6J6X4W3"/>